<dbReference type="AlphaFoldDB" id="A0AAD4IFP2"/>
<proteinExistence type="predicted"/>
<feature type="transmembrane region" description="Helical" evidence="1">
    <location>
        <begin position="112"/>
        <end position="135"/>
    </location>
</feature>
<keyword evidence="1" id="KW-1133">Transmembrane helix</keyword>
<organism evidence="2 3">
    <name type="scientific">Alternaria panax</name>
    <dbReference type="NCBI Taxonomy" id="48097"/>
    <lineage>
        <taxon>Eukaryota</taxon>
        <taxon>Fungi</taxon>
        <taxon>Dikarya</taxon>
        <taxon>Ascomycota</taxon>
        <taxon>Pezizomycotina</taxon>
        <taxon>Dothideomycetes</taxon>
        <taxon>Pleosporomycetidae</taxon>
        <taxon>Pleosporales</taxon>
        <taxon>Pleosporineae</taxon>
        <taxon>Pleosporaceae</taxon>
        <taxon>Alternaria</taxon>
        <taxon>Alternaria sect. Panax</taxon>
    </lineage>
</organism>
<name>A0AAD4IFP2_9PLEO</name>
<feature type="transmembrane region" description="Helical" evidence="1">
    <location>
        <begin position="183"/>
        <end position="203"/>
    </location>
</feature>
<comment type="caution">
    <text evidence="2">The sequence shown here is derived from an EMBL/GenBank/DDBJ whole genome shotgun (WGS) entry which is preliminary data.</text>
</comment>
<evidence type="ECO:0000313" key="3">
    <source>
        <dbReference type="Proteomes" id="UP001199106"/>
    </source>
</evidence>
<gene>
    <name evidence="2" type="ORF">G6011_03684</name>
</gene>
<dbReference type="InterPro" id="IPR052337">
    <property type="entry name" value="SAT4-like"/>
</dbReference>
<sequence>MSDPNATLIECRVEYALGSAIIAARFFTRWKALGWRSFYWDDFFAFWSWIFFTLIYVMVEYLIESTLAVSSALDCLTDTTLGMMGAPIAMSQEQREALPPAMRKLMREGAKGMFASFYFLIFSAWSLKGSLIFLFLRLTRSTRLYHYVQAVGAIPIAGDALLLVVPSWMLRDAKISLWRKTRVIFLLSLDLFIMGMAIARYIVSIGTSVQILSVFAVNAPIINSLFRAETWATRHSSGDYVSKDCHRSRTNTSTLGKKTNGFEIYKMTDIETKMTGFETSSKESTTDLFKDPILSPVPSKWRCSLRGASQDGHLGRMASRNPTPYLLSLGDTVSHTDQITQCGTDHTVSTGVNLPSFPKKYNYVGPVDLAKLENYGGIRWSMWGG</sequence>
<dbReference type="PANTHER" id="PTHR33048">
    <property type="entry name" value="PTH11-LIKE INTEGRAL MEMBRANE PROTEIN (AFU_ORTHOLOGUE AFUA_5G11245)"/>
    <property type="match status" value="1"/>
</dbReference>
<keyword evidence="3" id="KW-1185">Reference proteome</keyword>
<reference evidence="2" key="1">
    <citation type="submission" date="2021-07" db="EMBL/GenBank/DDBJ databases">
        <title>Genome Resource of American Ginseng Black Spot Pathogen Alternaria panax.</title>
        <authorList>
            <person name="Qiu C."/>
            <person name="Wang W."/>
            <person name="Liu Z."/>
        </authorList>
    </citation>
    <scope>NUCLEOTIDE SEQUENCE</scope>
    <source>
        <strain evidence="2">BNCC115425</strain>
    </source>
</reference>
<evidence type="ECO:0008006" key="4">
    <source>
        <dbReference type="Google" id="ProtNLM"/>
    </source>
</evidence>
<dbReference type="EMBL" id="JAANER010000002">
    <property type="protein sequence ID" value="KAG9193649.1"/>
    <property type="molecule type" value="Genomic_DNA"/>
</dbReference>
<dbReference type="PANTHER" id="PTHR33048:SF152">
    <property type="entry name" value="INTEGRAL MEMBRANE PROTEIN"/>
    <property type="match status" value="1"/>
</dbReference>
<keyword evidence="1" id="KW-0812">Transmembrane</keyword>
<keyword evidence="1" id="KW-0472">Membrane</keyword>
<feature type="transmembrane region" description="Helical" evidence="1">
    <location>
        <begin position="43"/>
        <end position="63"/>
    </location>
</feature>
<protein>
    <recommendedName>
        <fullName evidence="4">Integral membrane protein</fullName>
    </recommendedName>
</protein>
<dbReference type="Proteomes" id="UP001199106">
    <property type="component" value="Unassembled WGS sequence"/>
</dbReference>
<feature type="transmembrane region" description="Helical" evidence="1">
    <location>
        <begin position="147"/>
        <end position="171"/>
    </location>
</feature>
<evidence type="ECO:0000313" key="2">
    <source>
        <dbReference type="EMBL" id="KAG9193649.1"/>
    </source>
</evidence>
<accession>A0AAD4IFP2</accession>
<evidence type="ECO:0000256" key="1">
    <source>
        <dbReference type="SAM" id="Phobius"/>
    </source>
</evidence>